<keyword evidence="2" id="KW-1185">Reference proteome</keyword>
<gene>
    <name evidence="1" type="ORF">GCM10007390_01270</name>
</gene>
<dbReference type="EMBL" id="BMXF01000001">
    <property type="protein sequence ID" value="GHB52379.1"/>
    <property type="molecule type" value="Genomic_DNA"/>
</dbReference>
<dbReference type="AlphaFoldDB" id="A0A8J3D0A2"/>
<reference evidence="1 2" key="1">
    <citation type="journal article" date="2014" name="Int. J. Syst. Evol. Microbiol.">
        <title>Complete genome sequence of Corynebacterium casei LMG S-19264T (=DSM 44701T), isolated from a smear-ripened cheese.</title>
        <authorList>
            <consortium name="US DOE Joint Genome Institute (JGI-PGF)"/>
            <person name="Walter F."/>
            <person name="Albersmeier A."/>
            <person name="Kalinowski J."/>
            <person name="Ruckert C."/>
        </authorList>
    </citation>
    <scope>NUCLEOTIDE SEQUENCE [LARGE SCALE GENOMIC DNA]</scope>
    <source>
        <strain evidence="1 2">KCTC 12866</strain>
    </source>
</reference>
<evidence type="ECO:0000313" key="2">
    <source>
        <dbReference type="Proteomes" id="UP000598271"/>
    </source>
</evidence>
<proteinExistence type="predicted"/>
<comment type="caution">
    <text evidence="1">The sequence shown here is derived from an EMBL/GenBank/DDBJ whole genome shotgun (WGS) entry which is preliminary data.</text>
</comment>
<dbReference type="RefSeq" id="WP_189562393.1">
    <property type="nucleotide sequence ID" value="NZ_BMXF01000001.1"/>
</dbReference>
<accession>A0A8J3D0A2</accession>
<dbReference type="Proteomes" id="UP000598271">
    <property type="component" value="Unassembled WGS sequence"/>
</dbReference>
<sequence>MKTKTALLLLVLGLHSCNSPDEVPDDRAAIKSISFEGVPAQNVTIDRALSTINIRIPTELRGGLRPVLELNEGASVVGGLTADGLVNLGPYCSCYINGAQSQIVVDKESSNSSLKYRRSYAVKIVNQGPLKALDSTIPLTFSRKTNRLVMHLPVENLYTNPRISQLKFTNVETGVGPLLDADGNCLNSCSNSAINQLIFNFSAPTMSVQYLMPGTYTVSANGIEFPQKLVVTE</sequence>
<evidence type="ECO:0000313" key="1">
    <source>
        <dbReference type="EMBL" id="GHB52379.1"/>
    </source>
</evidence>
<name>A0A8J3D0A2_9BACT</name>
<protein>
    <submittedName>
        <fullName evidence="1">Uncharacterized protein</fullName>
    </submittedName>
</protein>
<organism evidence="1 2">
    <name type="scientific">Persicitalea jodogahamensis</name>
    <dbReference type="NCBI Taxonomy" id="402147"/>
    <lineage>
        <taxon>Bacteria</taxon>
        <taxon>Pseudomonadati</taxon>
        <taxon>Bacteroidota</taxon>
        <taxon>Cytophagia</taxon>
        <taxon>Cytophagales</taxon>
        <taxon>Spirosomataceae</taxon>
        <taxon>Persicitalea</taxon>
    </lineage>
</organism>